<dbReference type="Proteomes" id="UP000023152">
    <property type="component" value="Unassembled WGS sequence"/>
</dbReference>
<evidence type="ECO:0000313" key="1">
    <source>
        <dbReference type="EMBL" id="ETO06076.1"/>
    </source>
</evidence>
<name>X6LXI2_RETFI</name>
<sequence length="122" mass="14453">NKLYNDQEKMKQNAKGAVNQMLSTKTYNLNKSSMVYDINPDYLENENFFQEKKKGILNQIGIHLLKMTPKIVLRKVVKWILKINDDFENSFSCGMKNNNSDSRNTNKRTIKKRKRIKIFYLT</sequence>
<dbReference type="EMBL" id="ASPP01027522">
    <property type="protein sequence ID" value="ETO06076.1"/>
    <property type="molecule type" value="Genomic_DNA"/>
</dbReference>
<proteinExistence type="predicted"/>
<protein>
    <submittedName>
        <fullName evidence="1">Uncharacterized protein</fullName>
    </submittedName>
</protein>
<organism evidence="1 2">
    <name type="scientific">Reticulomyxa filosa</name>
    <dbReference type="NCBI Taxonomy" id="46433"/>
    <lineage>
        <taxon>Eukaryota</taxon>
        <taxon>Sar</taxon>
        <taxon>Rhizaria</taxon>
        <taxon>Retaria</taxon>
        <taxon>Foraminifera</taxon>
        <taxon>Monothalamids</taxon>
        <taxon>Reticulomyxidae</taxon>
        <taxon>Reticulomyxa</taxon>
    </lineage>
</organism>
<accession>X6LXI2</accession>
<reference evidence="1 2" key="1">
    <citation type="journal article" date="2013" name="Curr. Biol.">
        <title>The Genome of the Foraminiferan Reticulomyxa filosa.</title>
        <authorList>
            <person name="Glockner G."/>
            <person name="Hulsmann N."/>
            <person name="Schleicher M."/>
            <person name="Noegel A.A."/>
            <person name="Eichinger L."/>
            <person name="Gallinger C."/>
            <person name="Pawlowski J."/>
            <person name="Sierra R."/>
            <person name="Euteneuer U."/>
            <person name="Pillet L."/>
            <person name="Moustafa A."/>
            <person name="Platzer M."/>
            <person name="Groth M."/>
            <person name="Szafranski K."/>
            <person name="Schliwa M."/>
        </authorList>
    </citation>
    <scope>NUCLEOTIDE SEQUENCE [LARGE SCALE GENOMIC DNA]</scope>
</reference>
<gene>
    <name evidence="1" type="ORF">RFI_31320</name>
</gene>
<evidence type="ECO:0000313" key="2">
    <source>
        <dbReference type="Proteomes" id="UP000023152"/>
    </source>
</evidence>
<dbReference type="AlphaFoldDB" id="X6LXI2"/>
<keyword evidence="2" id="KW-1185">Reference proteome</keyword>
<feature type="non-terminal residue" evidence="1">
    <location>
        <position position="1"/>
    </location>
</feature>
<comment type="caution">
    <text evidence="1">The sequence shown here is derived from an EMBL/GenBank/DDBJ whole genome shotgun (WGS) entry which is preliminary data.</text>
</comment>